<proteinExistence type="predicted"/>
<sequence length="442" mass="50890">MSQHVNELFSQVAQFQTQENRESCSVDCGSPFYDNDRSVGYRGTISTNFEETSVILIGDYTPYCSGDRHALSPQDAFSCIFSSDQIDVIIDPSAEEIASFLGLLLLAGVYRCKREATTELWSADRPELRILATMARNRFTKILHYIRFHDTLDGQLMSFCGRCPCRIDMKCKPGRCGVNMWMLCDVRIWCVNIYMSKIGQKPEREQGKRRLGYAIHVNNEYSAMPVMSTTNTRLCQSCRQRILGYAIHVNNEYSAIPLMSTTNTRLDPSWQRWILFRAPFGRDAKRVFCTVPGTFYAHILCSQEGTRQVILSSQHYGYCVSGEETNFKPQMIFDYNNSKGAVDANSYVLHRTQFPVYHTRKNHERKTLFIKELSLQMKRPEWVLGQQPIGPTSEEDIFKGRNDSNLPCFEASYRTCIQFICQMHTVKVETRFCIECPVTNEE</sequence>
<evidence type="ECO:0000313" key="3">
    <source>
        <dbReference type="Proteomes" id="UP000054826"/>
    </source>
</evidence>
<feature type="domain" description="PiggyBac transposable element-derived protein" evidence="1">
    <location>
        <begin position="90"/>
        <end position="150"/>
    </location>
</feature>
<dbReference type="EMBL" id="JYDV01000020">
    <property type="protein sequence ID" value="KRZ41511.1"/>
    <property type="molecule type" value="Genomic_DNA"/>
</dbReference>
<protein>
    <recommendedName>
        <fullName evidence="1">PiggyBac transposable element-derived protein domain-containing protein</fullName>
    </recommendedName>
</protein>
<accession>A0A0V1K2P0</accession>
<evidence type="ECO:0000259" key="1">
    <source>
        <dbReference type="Pfam" id="PF13843"/>
    </source>
</evidence>
<feature type="domain" description="PiggyBac transposable element-derived protein" evidence="1">
    <location>
        <begin position="152"/>
        <end position="260"/>
    </location>
</feature>
<organism evidence="2 3">
    <name type="scientific">Trichinella pseudospiralis</name>
    <name type="common">Parasitic roundworm</name>
    <dbReference type="NCBI Taxonomy" id="6337"/>
    <lineage>
        <taxon>Eukaryota</taxon>
        <taxon>Metazoa</taxon>
        <taxon>Ecdysozoa</taxon>
        <taxon>Nematoda</taxon>
        <taxon>Enoplea</taxon>
        <taxon>Dorylaimia</taxon>
        <taxon>Trichinellida</taxon>
        <taxon>Trichinellidae</taxon>
        <taxon>Trichinella</taxon>
    </lineage>
</organism>
<dbReference type="Proteomes" id="UP000054826">
    <property type="component" value="Unassembled WGS sequence"/>
</dbReference>
<evidence type="ECO:0000313" key="2">
    <source>
        <dbReference type="EMBL" id="KRZ41511.1"/>
    </source>
</evidence>
<reference evidence="2 3" key="1">
    <citation type="submission" date="2015-01" db="EMBL/GenBank/DDBJ databases">
        <title>Evolution of Trichinella species and genotypes.</title>
        <authorList>
            <person name="Korhonen P.K."/>
            <person name="Edoardo P."/>
            <person name="Giuseppe L.R."/>
            <person name="Gasser R.B."/>
        </authorList>
    </citation>
    <scope>NUCLEOTIDE SEQUENCE [LARGE SCALE GENOMIC DNA]</scope>
    <source>
        <strain evidence="2">ISS176</strain>
    </source>
</reference>
<comment type="caution">
    <text evidence="2">The sequence shown here is derived from an EMBL/GenBank/DDBJ whole genome shotgun (WGS) entry which is preliminary data.</text>
</comment>
<gene>
    <name evidence="2" type="ORF">T4C_553</name>
</gene>
<name>A0A0V1K2P0_TRIPS</name>
<dbReference type="AlphaFoldDB" id="A0A0V1K2P0"/>
<dbReference type="Pfam" id="PF13843">
    <property type="entry name" value="DDE_Tnp_1_7"/>
    <property type="match status" value="2"/>
</dbReference>
<dbReference type="InterPro" id="IPR029526">
    <property type="entry name" value="PGBD"/>
</dbReference>
<dbReference type="PANTHER" id="PTHR46599">
    <property type="entry name" value="PIGGYBAC TRANSPOSABLE ELEMENT-DERIVED PROTEIN 4"/>
    <property type="match status" value="1"/>
</dbReference>
<dbReference type="PANTHER" id="PTHR46599:SF3">
    <property type="entry name" value="PIGGYBAC TRANSPOSABLE ELEMENT-DERIVED PROTEIN 4"/>
    <property type="match status" value="1"/>
</dbReference>